<proteinExistence type="inferred from homology"/>
<evidence type="ECO:0000256" key="4">
    <source>
        <dbReference type="ARBA" id="ARBA00023136"/>
    </source>
</evidence>
<evidence type="ECO:0000313" key="8">
    <source>
        <dbReference type="EMBL" id="VEJ17845.1"/>
    </source>
</evidence>
<feature type="chain" id="PRO_5044569420" evidence="6">
    <location>
        <begin position="23"/>
        <end position="258"/>
    </location>
</feature>
<evidence type="ECO:0000256" key="2">
    <source>
        <dbReference type="ARBA" id="ARBA00005722"/>
    </source>
</evidence>
<evidence type="ECO:0000256" key="6">
    <source>
        <dbReference type="SAM" id="SignalP"/>
    </source>
</evidence>
<reference evidence="7" key="2">
    <citation type="journal article" date="2021" name="Vet Sci">
        <title>O-Serogroups and Pathovirotypes of Escherichia coli Isolated from Post-Weaning Piglets Showing Diarrhoea and/or Oedema in South Korea.</title>
        <authorList>
            <person name="Byun J.W."/>
            <person name="Moon B.Y."/>
            <person name="Do K.H."/>
            <person name="Lee K."/>
            <person name="Lee H.Y."/>
            <person name="Kim W.I."/>
            <person name="So B."/>
            <person name="Lee W.K."/>
        </authorList>
    </citation>
    <scope>NUCLEOTIDE SEQUENCE</scope>
    <source>
        <strain evidence="7">84/14</strain>
    </source>
</reference>
<feature type="signal peptide" evidence="6">
    <location>
        <begin position="1"/>
        <end position="22"/>
    </location>
</feature>
<dbReference type="OMA" id="SNNQWVT"/>
<evidence type="ECO:0000256" key="5">
    <source>
        <dbReference type="ARBA" id="ARBA00023237"/>
    </source>
</evidence>
<keyword evidence="4" id="KW-0472">Membrane</keyword>
<gene>
    <name evidence="8" type="ORF">NCTC10976_02003</name>
    <name evidence="7" type="ORF">OYG11_09825</name>
</gene>
<dbReference type="EMBL" id="JAPQFC010000001">
    <property type="protein sequence ID" value="MCY6524504.1"/>
    <property type="molecule type" value="Genomic_DNA"/>
</dbReference>
<dbReference type="InterPro" id="IPR010583">
    <property type="entry name" value="MipA"/>
</dbReference>
<dbReference type="RefSeq" id="WP_005599394.1">
    <property type="nucleotide sequence ID" value="NZ_CBDBSU010000085.1"/>
</dbReference>
<dbReference type="AlphaFoldDB" id="A0A223MDJ7"/>
<dbReference type="Pfam" id="PF06629">
    <property type="entry name" value="MipA"/>
    <property type="match status" value="1"/>
</dbReference>
<reference evidence="7" key="3">
    <citation type="submission" date="2022-12" db="EMBL/GenBank/DDBJ databases">
        <authorList>
            <person name="Kardos G."/>
            <person name="Sarkozi R."/>
            <person name="Laczko L."/>
            <person name="Marton S."/>
            <person name="Makrai L."/>
            <person name="Banyai K."/>
            <person name="Fodor L."/>
        </authorList>
    </citation>
    <scope>NUCLEOTIDE SEQUENCE</scope>
    <source>
        <strain evidence="7">84/14</strain>
    </source>
</reference>
<comment type="similarity">
    <text evidence="2">Belongs to the MipA/OmpV family.</text>
</comment>
<keyword evidence="5" id="KW-0998">Cell outer membrane</keyword>
<dbReference type="PANTHER" id="PTHR38776">
    <property type="entry name" value="MLTA-INTERACTING PROTEIN-RELATED"/>
    <property type="match status" value="1"/>
</dbReference>
<accession>A0A223MDJ7</accession>
<organism evidence="8 9">
    <name type="scientific">Actinobacillus pleuropneumoniae</name>
    <name type="common">Haemophilus pleuropneumoniae</name>
    <dbReference type="NCBI Taxonomy" id="715"/>
    <lineage>
        <taxon>Bacteria</taxon>
        <taxon>Pseudomonadati</taxon>
        <taxon>Pseudomonadota</taxon>
        <taxon>Gammaproteobacteria</taxon>
        <taxon>Pasteurellales</taxon>
        <taxon>Pasteurellaceae</taxon>
        <taxon>Actinobacillus</taxon>
    </lineage>
</organism>
<dbReference type="PANTHER" id="PTHR38776:SF1">
    <property type="entry name" value="MLTA-INTERACTING PROTEIN-RELATED"/>
    <property type="match status" value="1"/>
</dbReference>
<dbReference type="Proteomes" id="UP000275510">
    <property type="component" value="Chromosome"/>
</dbReference>
<evidence type="ECO:0000313" key="9">
    <source>
        <dbReference type="Proteomes" id="UP000275510"/>
    </source>
</evidence>
<protein>
    <submittedName>
        <fullName evidence="7">MipA/OmpV family protein</fullName>
    </submittedName>
    <submittedName>
        <fullName evidence="8">Putative outer membrane protein</fullName>
    </submittedName>
</protein>
<dbReference type="OrthoDB" id="5686279at2"/>
<sequence>MKHSKFKLFKYYLISFPFITFASNVNGAEIGLGGARESSIYYSKHKVATNPFLALDLSLGNFYMRGTAGISEIGYEQSFTDNFSVSLFVNPFDGFSIKGKDLLPGYQSIQTRKTQFAFGWGLNYNLGGLFGLNDTFISLEGKSGKRGASSNVSLLKSFNMTKNWKVSPYIGSSYYSSKYTDYYFGIKQSELGNKITSVYKPKAAYATHIGINTDYAFTNNLGMGLSVGWNKYSKEIKQSPIIKRDSQFTSSLSLYYKF</sequence>
<dbReference type="GO" id="GO:0009279">
    <property type="term" value="C:cell outer membrane"/>
    <property type="evidence" value="ECO:0007669"/>
    <property type="project" value="UniProtKB-SubCell"/>
</dbReference>
<dbReference type="EMBL" id="LR134515">
    <property type="protein sequence ID" value="VEJ17845.1"/>
    <property type="molecule type" value="Genomic_DNA"/>
</dbReference>
<evidence type="ECO:0000256" key="3">
    <source>
        <dbReference type="ARBA" id="ARBA00022729"/>
    </source>
</evidence>
<name>A0A223MDJ7_ACTPL</name>
<comment type="subcellular location">
    <subcellularLocation>
        <location evidence="1">Cell outer membrane</location>
    </subcellularLocation>
</comment>
<reference evidence="8 9" key="1">
    <citation type="submission" date="2018-12" db="EMBL/GenBank/DDBJ databases">
        <authorList>
            <consortium name="Pathogen Informatics"/>
        </authorList>
    </citation>
    <scope>NUCLEOTIDE SEQUENCE [LARGE SCALE GENOMIC DNA]</scope>
    <source>
        <strain evidence="8 9">NCTC10976</strain>
    </source>
</reference>
<dbReference type="Proteomes" id="UP001077788">
    <property type="component" value="Unassembled WGS sequence"/>
</dbReference>
<evidence type="ECO:0000313" key="7">
    <source>
        <dbReference type="EMBL" id="MCY6524504.1"/>
    </source>
</evidence>
<keyword evidence="3 6" id="KW-0732">Signal</keyword>
<evidence type="ECO:0000256" key="1">
    <source>
        <dbReference type="ARBA" id="ARBA00004442"/>
    </source>
</evidence>
<dbReference type="GeneID" id="34292364"/>